<dbReference type="RefSeq" id="WP_163297810.1">
    <property type="nucleotide sequence ID" value="NZ_JAAGRR010000012.1"/>
</dbReference>
<feature type="domain" description="PilZ" evidence="1">
    <location>
        <begin position="6"/>
        <end position="102"/>
    </location>
</feature>
<protein>
    <submittedName>
        <fullName evidence="2">PilZ domain-containing protein</fullName>
    </submittedName>
</protein>
<dbReference type="SUPFAM" id="SSF141371">
    <property type="entry name" value="PilZ domain-like"/>
    <property type="match status" value="1"/>
</dbReference>
<organism evidence="2 3">
    <name type="scientific">Dissulfurirhabdus thermomarina</name>
    <dbReference type="NCBI Taxonomy" id="1765737"/>
    <lineage>
        <taxon>Bacteria</taxon>
        <taxon>Deltaproteobacteria</taxon>
        <taxon>Dissulfurirhabdaceae</taxon>
        <taxon>Dissulfurirhabdus</taxon>
    </lineage>
</organism>
<dbReference type="Gene3D" id="2.40.10.220">
    <property type="entry name" value="predicted glycosyltransferase like domains"/>
    <property type="match status" value="1"/>
</dbReference>
<sequence length="132" mass="14599">MAGGIERRRNVRAPFQASAALKAESGGNTVSIEGPTRDLSLKGLYLYSEVQLPVGTPCEVQLRLMGSSTNLSLWIQGKVARVDETGMAIEFERINVDDLAFFRTFLHYRSGEPEVIEREFSAITSVDGFIQD</sequence>
<evidence type="ECO:0000313" key="3">
    <source>
        <dbReference type="Proteomes" id="UP000469346"/>
    </source>
</evidence>
<dbReference type="AlphaFoldDB" id="A0A6N9TSZ4"/>
<evidence type="ECO:0000313" key="2">
    <source>
        <dbReference type="EMBL" id="NDY41656.1"/>
    </source>
</evidence>
<dbReference type="GO" id="GO:0035438">
    <property type="term" value="F:cyclic-di-GMP binding"/>
    <property type="evidence" value="ECO:0007669"/>
    <property type="project" value="InterPro"/>
</dbReference>
<dbReference type="Pfam" id="PF07238">
    <property type="entry name" value="PilZ"/>
    <property type="match status" value="1"/>
</dbReference>
<accession>A0A6N9TSZ4</accession>
<name>A0A6N9TSZ4_DISTH</name>
<comment type="caution">
    <text evidence="2">The sequence shown here is derived from an EMBL/GenBank/DDBJ whole genome shotgun (WGS) entry which is preliminary data.</text>
</comment>
<dbReference type="EMBL" id="JAAGRR010000012">
    <property type="protein sequence ID" value="NDY41656.1"/>
    <property type="molecule type" value="Genomic_DNA"/>
</dbReference>
<proteinExistence type="predicted"/>
<reference evidence="2 3" key="1">
    <citation type="submission" date="2020-02" db="EMBL/GenBank/DDBJ databases">
        <title>Comparative genomics of sulfur disproportionating microorganisms.</title>
        <authorList>
            <person name="Ward L.M."/>
            <person name="Bertran E."/>
            <person name="Johnston D.T."/>
        </authorList>
    </citation>
    <scope>NUCLEOTIDE SEQUENCE [LARGE SCALE GENOMIC DNA]</scope>
    <source>
        <strain evidence="2 3">DSM 100025</strain>
    </source>
</reference>
<dbReference type="InterPro" id="IPR009875">
    <property type="entry name" value="PilZ_domain"/>
</dbReference>
<dbReference type="Proteomes" id="UP000469346">
    <property type="component" value="Unassembled WGS sequence"/>
</dbReference>
<evidence type="ECO:0000259" key="1">
    <source>
        <dbReference type="Pfam" id="PF07238"/>
    </source>
</evidence>
<keyword evidence="3" id="KW-1185">Reference proteome</keyword>
<gene>
    <name evidence="2" type="ORF">G3N55_02155</name>
</gene>